<sequence>MKESQPIQDNINHNVEEEMNMNDNVQEDLQQTPEPEPRQEEVTQEPKGVTEEVTAEAGASAELEKLRAESEDYQQRLLRTQADFDNFRRRTVKEKEELGKYASAKLITELLPVIDNFERALSTAGESTDANSYIKGVEMIFRQLEGVLKTEGLTPMEAEGQPFNPEFHQAIMQVESDEHEEGIVVEVVQKGYLLKDKVLRPAMVKVSG</sequence>
<evidence type="ECO:0000256" key="11">
    <source>
        <dbReference type="RuleBase" id="RU000639"/>
    </source>
</evidence>
<dbReference type="GO" id="GO:0051082">
    <property type="term" value="F:unfolded protein binding"/>
    <property type="evidence" value="ECO:0007669"/>
    <property type="project" value="TreeGrafter"/>
</dbReference>
<dbReference type="PANTHER" id="PTHR21237:SF23">
    <property type="entry name" value="GRPE PROTEIN HOMOLOG, MITOCHONDRIAL"/>
    <property type="match status" value="1"/>
</dbReference>
<feature type="compositionally biased region" description="Low complexity" evidence="13">
    <location>
        <begin position="21"/>
        <end position="33"/>
    </location>
</feature>
<dbReference type="GO" id="GO:0042803">
    <property type="term" value="F:protein homodimerization activity"/>
    <property type="evidence" value="ECO:0007669"/>
    <property type="project" value="InterPro"/>
</dbReference>
<evidence type="ECO:0000256" key="4">
    <source>
        <dbReference type="ARBA" id="ARBA00022490"/>
    </source>
</evidence>
<dbReference type="AlphaFoldDB" id="A0A9X1Y1G1"/>
<dbReference type="NCBIfam" id="NF010738">
    <property type="entry name" value="PRK14140.1"/>
    <property type="match status" value="1"/>
</dbReference>
<dbReference type="Proteomes" id="UP001139534">
    <property type="component" value="Unassembled WGS sequence"/>
</dbReference>
<dbReference type="GO" id="GO:0005737">
    <property type="term" value="C:cytoplasm"/>
    <property type="evidence" value="ECO:0007669"/>
    <property type="project" value="UniProtKB-SubCell"/>
</dbReference>
<dbReference type="SUPFAM" id="SSF51064">
    <property type="entry name" value="Head domain of nucleotide exchange factor GrpE"/>
    <property type="match status" value="1"/>
</dbReference>
<dbReference type="SUPFAM" id="SSF58014">
    <property type="entry name" value="Coiled-coil domain of nucleotide exchange factor GrpE"/>
    <property type="match status" value="1"/>
</dbReference>
<feature type="region of interest" description="Disordered" evidence="13">
    <location>
        <begin position="1"/>
        <end position="61"/>
    </location>
</feature>
<dbReference type="PRINTS" id="PR00773">
    <property type="entry name" value="GRPEPROTEIN"/>
</dbReference>
<organism evidence="14 15">
    <name type="scientific">Paenibacillus mellifer</name>
    <dbReference type="NCBI Taxonomy" id="2937794"/>
    <lineage>
        <taxon>Bacteria</taxon>
        <taxon>Bacillati</taxon>
        <taxon>Bacillota</taxon>
        <taxon>Bacilli</taxon>
        <taxon>Bacillales</taxon>
        <taxon>Paenibacillaceae</taxon>
        <taxon>Paenibacillus</taxon>
    </lineage>
</organism>
<dbReference type="PANTHER" id="PTHR21237">
    <property type="entry name" value="GRPE PROTEIN"/>
    <property type="match status" value="1"/>
</dbReference>
<dbReference type="EMBL" id="JALPRK010000009">
    <property type="protein sequence ID" value="MCK8487916.1"/>
    <property type="molecule type" value="Genomic_DNA"/>
</dbReference>
<feature type="compositionally biased region" description="Polar residues" evidence="13">
    <location>
        <begin position="1"/>
        <end position="13"/>
    </location>
</feature>
<evidence type="ECO:0000256" key="12">
    <source>
        <dbReference type="RuleBase" id="RU004478"/>
    </source>
</evidence>
<dbReference type="Gene3D" id="3.90.20.20">
    <property type="match status" value="1"/>
</dbReference>
<evidence type="ECO:0000256" key="7">
    <source>
        <dbReference type="ARBA" id="ARBA00053401"/>
    </source>
</evidence>
<comment type="function">
    <text evidence="7 10 11">Participates actively in the response to hyperosmotic and heat shock by preventing the aggregation of stress-denatured proteins, in association with DnaK and GrpE. It is the nucleotide exchange factor for DnaK and may function as a thermosensor. Unfolded proteins bind initially to DnaJ; upon interaction with the DnaJ-bound protein, DnaK hydrolyzes its bound ATP, resulting in the formation of a stable complex. GrpE releases ADP from DnaK; ATP binding to DnaK triggers the release of the substrate protein, thus completing the reaction cycle. Several rounds of ATP-dependent interactions between DnaJ, DnaK and GrpE are required for fully efficient folding.</text>
</comment>
<dbReference type="Pfam" id="PF01025">
    <property type="entry name" value="GrpE"/>
    <property type="match status" value="1"/>
</dbReference>
<accession>A0A9X1Y1G1</accession>
<comment type="subcellular location">
    <subcellularLocation>
        <location evidence="1 10">Cytoplasm</location>
    </subcellularLocation>
</comment>
<dbReference type="GO" id="GO:0000774">
    <property type="term" value="F:adenyl-nucleotide exchange factor activity"/>
    <property type="evidence" value="ECO:0007669"/>
    <property type="project" value="InterPro"/>
</dbReference>
<dbReference type="PROSITE" id="PS01071">
    <property type="entry name" value="GRPE"/>
    <property type="match status" value="1"/>
</dbReference>
<evidence type="ECO:0000256" key="9">
    <source>
        <dbReference type="ARBA" id="ARBA00076414"/>
    </source>
</evidence>
<dbReference type="InterPro" id="IPR000740">
    <property type="entry name" value="GrpE"/>
</dbReference>
<dbReference type="InterPro" id="IPR013805">
    <property type="entry name" value="GrpE_CC"/>
</dbReference>
<evidence type="ECO:0000256" key="5">
    <source>
        <dbReference type="ARBA" id="ARBA00023016"/>
    </source>
</evidence>
<dbReference type="CDD" id="cd00446">
    <property type="entry name" value="GrpE"/>
    <property type="match status" value="1"/>
</dbReference>
<dbReference type="GO" id="GO:0006457">
    <property type="term" value="P:protein folding"/>
    <property type="evidence" value="ECO:0007669"/>
    <property type="project" value="InterPro"/>
</dbReference>
<evidence type="ECO:0000313" key="14">
    <source>
        <dbReference type="EMBL" id="MCK8487916.1"/>
    </source>
</evidence>
<evidence type="ECO:0000256" key="8">
    <source>
        <dbReference type="ARBA" id="ARBA00072274"/>
    </source>
</evidence>
<dbReference type="InterPro" id="IPR009012">
    <property type="entry name" value="GrpE_head"/>
</dbReference>
<evidence type="ECO:0000256" key="13">
    <source>
        <dbReference type="SAM" id="MobiDB-lite"/>
    </source>
</evidence>
<dbReference type="GO" id="GO:0051087">
    <property type="term" value="F:protein-folding chaperone binding"/>
    <property type="evidence" value="ECO:0007669"/>
    <property type="project" value="InterPro"/>
</dbReference>
<protein>
    <recommendedName>
        <fullName evidence="8 10">Protein GrpE</fullName>
    </recommendedName>
    <alternativeName>
        <fullName evidence="9 10">HSP-70 cofactor</fullName>
    </alternativeName>
</protein>
<evidence type="ECO:0000256" key="3">
    <source>
        <dbReference type="ARBA" id="ARBA00011738"/>
    </source>
</evidence>
<gene>
    <name evidence="10 14" type="primary">grpE</name>
    <name evidence="14" type="ORF">M0651_12100</name>
</gene>
<name>A0A9X1Y1G1_9BACL</name>
<dbReference type="Gene3D" id="2.30.22.10">
    <property type="entry name" value="Head domain of nucleotide exchange factor GrpE"/>
    <property type="match status" value="1"/>
</dbReference>
<reference evidence="14" key="1">
    <citation type="submission" date="2022-04" db="EMBL/GenBank/DDBJ databases">
        <authorList>
            <person name="Seo M.-J."/>
        </authorList>
    </citation>
    <scope>NUCLEOTIDE SEQUENCE</scope>
    <source>
        <strain evidence="14">MBLB2552</strain>
    </source>
</reference>
<keyword evidence="6 10" id="KW-0143">Chaperone</keyword>
<keyword evidence="4 10" id="KW-0963">Cytoplasm</keyword>
<comment type="subunit">
    <text evidence="3 10">Homodimer.</text>
</comment>
<evidence type="ECO:0000256" key="1">
    <source>
        <dbReference type="ARBA" id="ARBA00004496"/>
    </source>
</evidence>
<keyword evidence="15" id="KW-1185">Reference proteome</keyword>
<dbReference type="FunFam" id="2.30.22.10:FF:000001">
    <property type="entry name" value="Protein GrpE"/>
    <property type="match status" value="1"/>
</dbReference>
<proteinExistence type="inferred from homology"/>
<comment type="caution">
    <text evidence="14">The sequence shown here is derived from an EMBL/GenBank/DDBJ whole genome shotgun (WGS) entry which is preliminary data.</text>
</comment>
<dbReference type="HAMAP" id="MF_01151">
    <property type="entry name" value="GrpE"/>
    <property type="match status" value="1"/>
</dbReference>
<evidence type="ECO:0000256" key="6">
    <source>
        <dbReference type="ARBA" id="ARBA00023186"/>
    </source>
</evidence>
<evidence type="ECO:0000256" key="10">
    <source>
        <dbReference type="HAMAP-Rule" id="MF_01151"/>
    </source>
</evidence>
<comment type="similarity">
    <text evidence="2 10 12">Belongs to the GrpE family.</text>
</comment>
<keyword evidence="5 10" id="KW-0346">Stress response</keyword>
<evidence type="ECO:0000313" key="15">
    <source>
        <dbReference type="Proteomes" id="UP001139534"/>
    </source>
</evidence>
<evidence type="ECO:0000256" key="2">
    <source>
        <dbReference type="ARBA" id="ARBA00009054"/>
    </source>
</evidence>